<sequence>MKQRLEAAAVESKRSLNAEIIDRLDASFEVMSDMQKAALEREIDALKYIIETQNANLDYMKGIVAILATSARGSGAISDKTLKDLQNKFGNNKPLDEMREALVRAYLPKNPE</sequence>
<dbReference type="InterPro" id="IPR013321">
    <property type="entry name" value="Arc_rbn_hlx_hlx"/>
</dbReference>
<proteinExistence type="predicted"/>
<accession>A0A4R2GQ70</accession>
<name>A0A4R2GQ70_9HYPH</name>
<dbReference type="Proteomes" id="UP000294881">
    <property type="component" value="Unassembled WGS sequence"/>
</dbReference>
<comment type="caution">
    <text evidence="1">The sequence shown here is derived from an EMBL/GenBank/DDBJ whole genome shotgun (WGS) entry which is preliminary data.</text>
</comment>
<evidence type="ECO:0008006" key="3">
    <source>
        <dbReference type="Google" id="ProtNLM"/>
    </source>
</evidence>
<organism evidence="1 2">
    <name type="scientific">Camelimonas lactis</name>
    <dbReference type="NCBI Taxonomy" id="659006"/>
    <lineage>
        <taxon>Bacteria</taxon>
        <taxon>Pseudomonadati</taxon>
        <taxon>Pseudomonadota</taxon>
        <taxon>Alphaproteobacteria</taxon>
        <taxon>Hyphomicrobiales</taxon>
        <taxon>Chelatococcaceae</taxon>
        <taxon>Camelimonas</taxon>
    </lineage>
</organism>
<keyword evidence="2" id="KW-1185">Reference proteome</keyword>
<dbReference type="EMBL" id="SLWL01000012">
    <property type="protein sequence ID" value="TCO11554.1"/>
    <property type="molecule type" value="Genomic_DNA"/>
</dbReference>
<protein>
    <recommendedName>
        <fullName evidence="3">Arc-like DNA binding dprotein</fullName>
    </recommendedName>
</protein>
<dbReference type="Gene3D" id="1.10.1220.10">
    <property type="entry name" value="Met repressor-like"/>
    <property type="match status" value="1"/>
</dbReference>
<dbReference type="AlphaFoldDB" id="A0A4R2GQ70"/>
<evidence type="ECO:0000313" key="1">
    <source>
        <dbReference type="EMBL" id="TCO11554.1"/>
    </source>
</evidence>
<evidence type="ECO:0000313" key="2">
    <source>
        <dbReference type="Proteomes" id="UP000294881"/>
    </source>
</evidence>
<reference evidence="1 2" key="1">
    <citation type="submission" date="2019-03" db="EMBL/GenBank/DDBJ databases">
        <title>Genomic Encyclopedia of Type Strains, Phase IV (KMG-IV): sequencing the most valuable type-strain genomes for metagenomic binning, comparative biology and taxonomic classification.</title>
        <authorList>
            <person name="Goeker M."/>
        </authorList>
    </citation>
    <scope>NUCLEOTIDE SEQUENCE [LARGE SCALE GENOMIC DNA]</scope>
    <source>
        <strain evidence="1 2">DSM 22958</strain>
    </source>
</reference>
<dbReference type="GO" id="GO:0006355">
    <property type="term" value="P:regulation of DNA-templated transcription"/>
    <property type="evidence" value="ECO:0007669"/>
    <property type="project" value="InterPro"/>
</dbReference>
<gene>
    <name evidence="1" type="ORF">EV666_112143</name>
</gene>